<feature type="compositionally biased region" description="Polar residues" evidence="2">
    <location>
        <begin position="144"/>
        <end position="160"/>
    </location>
</feature>
<dbReference type="PANTHER" id="PTHR11102:SF160">
    <property type="entry name" value="ERAD-ASSOCIATED E3 UBIQUITIN-PROTEIN LIGASE COMPONENT HRD3"/>
    <property type="match status" value="1"/>
</dbReference>
<dbReference type="SMART" id="SM00671">
    <property type="entry name" value="SEL1"/>
    <property type="match status" value="26"/>
</dbReference>
<feature type="compositionally biased region" description="Low complexity" evidence="2">
    <location>
        <begin position="57"/>
        <end position="68"/>
    </location>
</feature>
<dbReference type="STRING" id="35722.A0A0B7N1I2"/>
<evidence type="ECO:0000256" key="2">
    <source>
        <dbReference type="SAM" id="MobiDB-lite"/>
    </source>
</evidence>
<dbReference type="InterPro" id="IPR006597">
    <property type="entry name" value="Sel1-like"/>
</dbReference>
<protein>
    <submittedName>
        <fullName evidence="3">Uncharacterized protein</fullName>
    </submittedName>
</protein>
<keyword evidence="4" id="KW-1185">Reference proteome</keyword>
<organism evidence="3 4">
    <name type="scientific">Parasitella parasitica</name>
    <dbReference type="NCBI Taxonomy" id="35722"/>
    <lineage>
        <taxon>Eukaryota</taxon>
        <taxon>Fungi</taxon>
        <taxon>Fungi incertae sedis</taxon>
        <taxon>Mucoromycota</taxon>
        <taxon>Mucoromycotina</taxon>
        <taxon>Mucoromycetes</taxon>
        <taxon>Mucorales</taxon>
        <taxon>Mucorineae</taxon>
        <taxon>Mucoraceae</taxon>
        <taxon>Parasitella</taxon>
    </lineage>
</organism>
<dbReference type="OrthoDB" id="442451at2759"/>
<feature type="region of interest" description="Disordered" evidence="2">
    <location>
        <begin position="1580"/>
        <end position="1600"/>
    </location>
</feature>
<dbReference type="PANTHER" id="PTHR11102">
    <property type="entry name" value="SEL-1-LIKE PROTEIN"/>
    <property type="match status" value="1"/>
</dbReference>
<comment type="similarity">
    <text evidence="1">Belongs to the sel-1 family.</text>
</comment>
<gene>
    <name evidence="3" type="primary">PARPA_02364.1 scaffold 4085</name>
</gene>
<evidence type="ECO:0000313" key="3">
    <source>
        <dbReference type="EMBL" id="CEP08949.1"/>
    </source>
</evidence>
<evidence type="ECO:0000313" key="4">
    <source>
        <dbReference type="Proteomes" id="UP000054107"/>
    </source>
</evidence>
<feature type="region of interest" description="Disordered" evidence="2">
    <location>
        <begin position="1260"/>
        <end position="1305"/>
    </location>
</feature>
<sequence>MGAKPSKSIIDDNGISRVNRSQSTKKNDRSSHQPYYQRKTSHLKQALTPKHRSEKMATSANHNASSPSPSLPPPPSPSPPLPSASVATAATATALNDTPITCTTEHKLPNKTTARQPEPNYMLKRSSPSNECYDSIKSKKMRRSNSPSTMAGFSSNSKHQSVASSSSNTDYYSYSKSNISSGWTTLSNDPFSQIEASTSAFTEITDQSTISRKSLYPVLETATSAPPSYYDDPSSSMTHVPGISTLDMLDTLNRHPQQSHHLIVKEAYQRAQQQNDEDGWHQFYNAIHRYMSLPSSYKSIGVVYLARCLMLGLGVPANVERGLNLLKSHQSCETAYALGRCYLDGYLAADREIQGVDKKAAFECLKNASEYEPANESMTAAIGEAQCSLARMLFQGEGVEQNTQAALSYLMKSADNNNIYAQFLIGVHYERGFDIAQDLMKAKDYYGKSADGGFPDAQAALGSRLIAEAKYAHGIEWLEKAVQMGNSRAHVQLGILYDKGEGIQQNSDMALLHYKAAVENGNHAAEYILGLVYYFGRLGRQKNHKEAVRLIRQSAMAGLPYAQRVLGQLYQLGSIVSDGGNSPENRLRTKKNEREAVRWFKRAAAGKDVCAMGILGKCHEQGIGVEIDLEKALGFYAKAAEGDSPYVCNAHIDQALLLQKMARHADAFRLYRLVLDRGVPERDGLAIDTARLSIARYHLCRDVAHVQYDPLLAHSMLQSLVETSNSPHAHYWLGSIYDEGIPGLFEIDRQKAFQHFLIAANAGDNDATFLVAYMMSNHVIPLKGPADAFPWYQKAAAKGHPMSMHSLGLCYYKGIAQPDCKPQLDAALEWFDKAARLGVAEATAYMARIHLQSMVANASQPQLAQQHFAKAVQCLKKAADKNDAYAQRELGKIYLTGKGLTTDYRMAVDLLGKAAAKNDAEAITFLGDCYHKGTGVVKNMEIAVEHYLRAATLGYPYAYSACAELYYGSGNMELAYDYYVLASQETKIAHNRIGKTARMMVARLALGLVPLAQTNPDLLRSLAASNKTVTAEAAFDMLSRLAIQDQFPQAFQPLGCCYLHGTGTVTNPLQAIFWFRKSAEELDDSIAYFNLADMYGSGRLPGVPVDLRLALSYLKKSADMGYIEAQYRMGMIYLSGEYGVRVDERSAANWFKLSASKSHAESIWMLSRMAALIDQSELELQYQKTAASLGHVLSMRVLGQRYLEQLDVPFLNALMQQEYLEEALKYLHMAGDAGDTESLVLLGKTYNNCTKTKIKFSASSSTNQHHHNLPTPSNTHSSFCDDDVDDDHNKHDDNDDDDEGESRFQCEEDEKNLAIECFEKASALGDIDATVYAAEAWYEQKQYAAALEFFEKAASQGNVLARFFCARYCIEGYGGSQLDPEKGFQELLICANDLNCVHAYNTLAQCYENGIGTAKDDQLAYEWYARAAEATRDAEAFYRIAQMYAQRRIPPEDPTADKDMEACKFYNLAVNATPDNHGRSCYQLGLYYLKGIPNPSDASSFLLSPDICLSIEYLRTAADLRVQEAMLQLGILFLNDDYSLEEQEEGLSLLQRAAQLGLCEAQFELGLLYHRGKEVIVQPDDQEEQLQKNAEQEEEEEDEEECIIIPQDFEKAYDLFCRSAVQKHPTATFYLGIYHQHGIFVAPDLAIALEQFEISVELFDKYQGAPDRWQAEFTLARILHHDVESRARAYQLFQAAHLHAPKEFQFLSEIMIARYHLYGWANVDVQAEHAAATLIRFAQEERYGYRVYLQVGLCFEHGLGVDKNLRQAFHWYGEVVSKAHLIDQQQPQEILPMMLLDEEIEEDEASAMFNLAEFYRQGIVVAKDINKADNLYRLAARKGSQAAQDHLSFMLQKTNLYD</sequence>
<feature type="compositionally biased region" description="Pro residues" evidence="2">
    <location>
        <begin position="69"/>
        <end position="82"/>
    </location>
</feature>
<dbReference type="InterPro" id="IPR050767">
    <property type="entry name" value="Sel1_AlgK"/>
</dbReference>
<dbReference type="EMBL" id="LN720687">
    <property type="protein sequence ID" value="CEP08949.1"/>
    <property type="molecule type" value="Genomic_DNA"/>
</dbReference>
<dbReference type="InterPro" id="IPR011990">
    <property type="entry name" value="TPR-like_helical_dom_sf"/>
</dbReference>
<dbReference type="Pfam" id="PF08238">
    <property type="entry name" value="Sel1"/>
    <property type="match status" value="29"/>
</dbReference>
<feature type="region of interest" description="Disordered" evidence="2">
    <location>
        <begin position="1"/>
        <end position="169"/>
    </location>
</feature>
<proteinExistence type="inferred from homology"/>
<accession>A0A0B7N1I2</accession>
<reference evidence="3 4" key="1">
    <citation type="submission" date="2014-09" db="EMBL/GenBank/DDBJ databases">
        <authorList>
            <person name="Ellenberger Sabrina"/>
        </authorList>
    </citation>
    <scope>NUCLEOTIDE SEQUENCE [LARGE SCALE GENOMIC DNA]</scope>
    <source>
        <strain evidence="3 4">CBS 412.66</strain>
    </source>
</reference>
<dbReference type="Gene3D" id="1.25.40.10">
    <property type="entry name" value="Tetratricopeptide repeat domain"/>
    <property type="match status" value="6"/>
</dbReference>
<feature type="compositionally biased region" description="Low complexity" evidence="2">
    <location>
        <begin position="83"/>
        <end position="99"/>
    </location>
</feature>
<dbReference type="SUPFAM" id="SSF81901">
    <property type="entry name" value="HCP-like"/>
    <property type="match status" value="9"/>
</dbReference>
<dbReference type="Proteomes" id="UP000054107">
    <property type="component" value="Unassembled WGS sequence"/>
</dbReference>
<evidence type="ECO:0000256" key="1">
    <source>
        <dbReference type="ARBA" id="ARBA00038101"/>
    </source>
</evidence>
<name>A0A0B7N1I2_9FUNG</name>